<gene>
    <name evidence="2" type="ORF">A11S_175</name>
</gene>
<dbReference type="STRING" id="349215.A11S_175"/>
<dbReference type="Gene3D" id="2.50.20.10">
    <property type="entry name" value="Lipoprotein localisation LolA/LolB/LppX"/>
    <property type="match status" value="1"/>
</dbReference>
<dbReference type="InterPro" id="IPR004564">
    <property type="entry name" value="OM_lipoprot_carrier_LolA-like"/>
</dbReference>
<dbReference type="PANTHER" id="PTHR35869">
    <property type="entry name" value="OUTER-MEMBRANE LIPOPROTEIN CARRIER PROTEIN"/>
    <property type="match status" value="1"/>
</dbReference>
<dbReference type="PATRIC" id="fig|349215.9.peg.174"/>
<name>M4VG56_9BACT</name>
<proteinExistence type="predicted"/>
<dbReference type="Proteomes" id="UP000011932">
    <property type="component" value="Chromosome"/>
</dbReference>
<dbReference type="PANTHER" id="PTHR35869:SF1">
    <property type="entry name" value="OUTER-MEMBRANE LIPOPROTEIN CARRIER PROTEIN"/>
    <property type="match status" value="1"/>
</dbReference>
<dbReference type="KEGG" id="man:A11S_175"/>
<protein>
    <submittedName>
        <fullName evidence="2">Outer membrane lipoprotein-sorting protein</fullName>
    </submittedName>
</protein>
<dbReference type="HOGENOM" id="CLU_055272_4_0_5"/>
<reference evidence="2 3" key="1">
    <citation type="journal article" date="2013" name="ISME J.">
        <title>By their genes ye shall know them: genomic signatures of predatory bacteria.</title>
        <authorList>
            <person name="Pasternak Z."/>
            <person name="Pietrokovski S."/>
            <person name="Rotem O."/>
            <person name="Gophna U."/>
            <person name="Lurie-Weinberger M.N."/>
            <person name="Jurkevitch E."/>
        </authorList>
    </citation>
    <scope>NUCLEOTIDE SEQUENCE [LARGE SCALE GENOMIC DNA]</scope>
    <source>
        <strain evidence="2">EPB</strain>
    </source>
</reference>
<dbReference type="CDD" id="cd16325">
    <property type="entry name" value="LolA"/>
    <property type="match status" value="1"/>
</dbReference>
<keyword evidence="1" id="KW-0732">Signal</keyword>
<dbReference type="Pfam" id="PF03548">
    <property type="entry name" value="LolA"/>
    <property type="match status" value="1"/>
</dbReference>
<evidence type="ECO:0000313" key="3">
    <source>
        <dbReference type="Proteomes" id="UP000011932"/>
    </source>
</evidence>
<evidence type="ECO:0000256" key="1">
    <source>
        <dbReference type="ARBA" id="ARBA00022729"/>
    </source>
</evidence>
<keyword evidence="2" id="KW-0449">Lipoprotein</keyword>
<organism evidence="2 3">
    <name type="scientific">Micavibrio aeruginosavorus EPB</name>
    <dbReference type="NCBI Taxonomy" id="349215"/>
    <lineage>
        <taxon>Bacteria</taxon>
        <taxon>Pseudomonadati</taxon>
        <taxon>Bdellovibrionota</taxon>
        <taxon>Bdellovibrionia</taxon>
        <taxon>Bdellovibrionales</taxon>
        <taxon>Pseudobdellovibrionaceae</taxon>
        <taxon>Micavibrio</taxon>
    </lineage>
</organism>
<dbReference type="AlphaFoldDB" id="M4VG56"/>
<dbReference type="SUPFAM" id="SSF89392">
    <property type="entry name" value="Prokaryotic lipoproteins and lipoprotein localization factors"/>
    <property type="match status" value="1"/>
</dbReference>
<dbReference type="EMBL" id="CP003538">
    <property type="protein sequence ID" value="AGH97011.1"/>
    <property type="molecule type" value="Genomic_DNA"/>
</dbReference>
<dbReference type="InterPro" id="IPR029046">
    <property type="entry name" value="LolA/LolB/LppX"/>
</dbReference>
<accession>M4VG56</accession>
<evidence type="ECO:0000313" key="2">
    <source>
        <dbReference type="EMBL" id="AGH97011.1"/>
    </source>
</evidence>
<sequence length="226" mass="24112">MGAVAFIGTGAAAQTAAPTDMPATAVTAPQAVPALAPGVIAYSPDQAAAVTAQAEQWLQALKTARARFLLTAGNGTQLIGTFYLNRPGRLRFDYDDPVKDFVVADGVFIYFYDANLGEQSNAPIGQTLADFLLRSDIRLSGDVKVDSVVESGGLIQIKLSQSADAGAGSLTLGFTREPFQLKKWRVVDPQGSVSEVELFQMQTGVALERDLFVYRDPQKKPGSLNQ</sequence>